<comment type="caution">
    <text evidence="10">The sequence shown here is derived from an EMBL/GenBank/DDBJ whole genome shotgun (WGS) entry which is preliminary data.</text>
</comment>
<reference evidence="10 11" key="1">
    <citation type="journal article" date="2020" name="Nat. Food">
        <title>A phased Vanilla planifolia genome enables genetic improvement of flavour and production.</title>
        <authorList>
            <person name="Hasing T."/>
            <person name="Tang H."/>
            <person name="Brym M."/>
            <person name="Khazi F."/>
            <person name="Huang T."/>
            <person name="Chambers A.H."/>
        </authorList>
    </citation>
    <scope>NUCLEOTIDE SEQUENCE [LARGE SCALE GENOMIC DNA]</scope>
    <source>
        <tissue evidence="10">Leaf</tissue>
    </source>
</reference>
<dbReference type="PRINTS" id="PR00723">
    <property type="entry name" value="SUBTILISIN"/>
</dbReference>
<feature type="domain" description="Peptidase S8/S53" evidence="8">
    <location>
        <begin position="124"/>
        <end position="228"/>
    </location>
</feature>
<proteinExistence type="inferred from homology"/>
<evidence type="ECO:0000256" key="5">
    <source>
        <dbReference type="ARBA" id="ARBA00022825"/>
    </source>
</evidence>
<evidence type="ECO:0000256" key="4">
    <source>
        <dbReference type="ARBA" id="ARBA00022801"/>
    </source>
</evidence>
<evidence type="ECO:0000313" key="11">
    <source>
        <dbReference type="Proteomes" id="UP000639772"/>
    </source>
</evidence>
<keyword evidence="5" id="KW-0720">Serine protease</keyword>
<evidence type="ECO:0000256" key="3">
    <source>
        <dbReference type="ARBA" id="ARBA00022729"/>
    </source>
</evidence>
<dbReference type="OrthoDB" id="687822at2759"/>
<keyword evidence="3 7" id="KW-0732">Signal</keyword>
<evidence type="ECO:0000259" key="8">
    <source>
        <dbReference type="Pfam" id="PF00082"/>
    </source>
</evidence>
<dbReference type="GO" id="GO:0004252">
    <property type="term" value="F:serine-type endopeptidase activity"/>
    <property type="evidence" value="ECO:0007669"/>
    <property type="project" value="InterPro"/>
</dbReference>
<evidence type="ECO:0000256" key="7">
    <source>
        <dbReference type="SAM" id="SignalP"/>
    </source>
</evidence>
<dbReference type="GO" id="GO:0006508">
    <property type="term" value="P:proteolysis"/>
    <property type="evidence" value="ECO:0007669"/>
    <property type="project" value="UniProtKB-KW"/>
</dbReference>
<dbReference type="EMBL" id="JADCNM010000014">
    <property type="protein sequence ID" value="KAG0454437.1"/>
    <property type="molecule type" value="Genomic_DNA"/>
</dbReference>
<dbReference type="InterPro" id="IPR036852">
    <property type="entry name" value="Peptidase_S8/S53_dom_sf"/>
</dbReference>
<evidence type="ECO:0000256" key="2">
    <source>
        <dbReference type="ARBA" id="ARBA00022670"/>
    </source>
</evidence>
<evidence type="ECO:0000313" key="10">
    <source>
        <dbReference type="EMBL" id="KAG0454437.1"/>
    </source>
</evidence>
<feature type="region of interest" description="Disordered" evidence="6">
    <location>
        <begin position="253"/>
        <end position="274"/>
    </location>
</feature>
<keyword evidence="2" id="KW-0645">Protease</keyword>
<dbReference type="Pfam" id="PF05922">
    <property type="entry name" value="Inhibitor_I9"/>
    <property type="match status" value="1"/>
</dbReference>
<name>A0A835PQP1_VANPL</name>
<comment type="similarity">
    <text evidence="1">Belongs to the peptidase S8 family.</text>
</comment>
<dbReference type="InterPro" id="IPR045051">
    <property type="entry name" value="SBT"/>
</dbReference>
<dbReference type="Gene3D" id="3.40.50.200">
    <property type="entry name" value="Peptidase S8/S53 domain"/>
    <property type="match status" value="1"/>
</dbReference>
<protein>
    <submittedName>
        <fullName evidence="10">Uncharacterized protein</fullName>
    </submittedName>
</protein>
<dbReference type="InterPro" id="IPR010259">
    <property type="entry name" value="S8pro/Inhibitor_I9"/>
</dbReference>
<dbReference type="PANTHER" id="PTHR10795">
    <property type="entry name" value="PROPROTEIN CONVERTASE SUBTILISIN/KEXIN"/>
    <property type="match status" value="1"/>
</dbReference>
<organism evidence="10 11">
    <name type="scientific">Vanilla planifolia</name>
    <name type="common">Vanilla</name>
    <dbReference type="NCBI Taxonomy" id="51239"/>
    <lineage>
        <taxon>Eukaryota</taxon>
        <taxon>Viridiplantae</taxon>
        <taxon>Streptophyta</taxon>
        <taxon>Embryophyta</taxon>
        <taxon>Tracheophyta</taxon>
        <taxon>Spermatophyta</taxon>
        <taxon>Magnoliopsida</taxon>
        <taxon>Liliopsida</taxon>
        <taxon>Asparagales</taxon>
        <taxon>Orchidaceae</taxon>
        <taxon>Vanilloideae</taxon>
        <taxon>Vanilleae</taxon>
        <taxon>Vanilla</taxon>
    </lineage>
</organism>
<feature type="chain" id="PRO_5032407632" evidence="7">
    <location>
        <begin position="25"/>
        <end position="355"/>
    </location>
</feature>
<evidence type="ECO:0000256" key="1">
    <source>
        <dbReference type="ARBA" id="ARBA00011073"/>
    </source>
</evidence>
<dbReference type="Proteomes" id="UP000639772">
    <property type="component" value="Unassembled WGS sequence"/>
</dbReference>
<keyword evidence="4" id="KW-0378">Hydrolase</keyword>
<dbReference type="SUPFAM" id="SSF52743">
    <property type="entry name" value="Subtilisin-like"/>
    <property type="match status" value="1"/>
</dbReference>
<evidence type="ECO:0000259" key="9">
    <source>
        <dbReference type="Pfam" id="PF05922"/>
    </source>
</evidence>
<dbReference type="Gene3D" id="3.30.70.80">
    <property type="entry name" value="Peptidase S8 propeptide/proteinase inhibitor I9"/>
    <property type="match status" value="1"/>
</dbReference>
<feature type="compositionally biased region" description="Low complexity" evidence="6">
    <location>
        <begin position="262"/>
        <end position="274"/>
    </location>
</feature>
<sequence>MEPNTFAFFLIVAFLYLPSTLLHARELNTYIVQLHPRDTEIGFDHHSKEQWHLSFIPSGRLLYSYHTAFEGFAAQLTDAEAAALRAIPGVSSVRPDQYLHLHTTYSYEFLGLGSNGDWGSSGLGRGVIIGVLDTGVWPESPSFSDRGMPPVPRRWRGGCQAGESFNSSNCNRKLIGARFYSKGHRANATPDVAAVEYVSPRDAHGHGTHTSSTAAGAEVGGASVFGAGAGVARGWPPWPTSRCTRFAGSAGATAQTFSPGWTTPSATASMSCPSPSAASLSRCSRTASPLGASAPWNAESRLSAPPATTAPSQVRSPTTPRGLPPSEPARWTAASLLLSGLTTAVLSTGSQSIVF</sequence>
<dbReference type="Pfam" id="PF00082">
    <property type="entry name" value="Peptidase_S8"/>
    <property type="match status" value="1"/>
</dbReference>
<dbReference type="AlphaFoldDB" id="A0A835PQP1"/>
<dbReference type="InterPro" id="IPR037045">
    <property type="entry name" value="S8pro/Inhibitor_I9_sf"/>
</dbReference>
<gene>
    <name evidence="10" type="ORF">HPP92_025741</name>
</gene>
<feature type="compositionally biased region" description="Polar residues" evidence="6">
    <location>
        <begin position="309"/>
        <end position="319"/>
    </location>
</feature>
<dbReference type="InterPro" id="IPR015500">
    <property type="entry name" value="Peptidase_S8_subtilisin-rel"/>
</dbReference>
<evidence type="ECO:0000256" key="6">
    <source>
        <dbReference type="SAM" id="MobiDB-lite"/>
    </source>
</evidence>
<dbReference type="InterPro" id="IPR000209">
    <property type="entry name" value="Peptidase_S8/S53_dom"/>
</dbReference>
<feature type="domain" description="Inhibitor I9" evidence="9">
    <location>
        <begin position="29"/>
        <end position="102"/>
    </location>
</feature>
<feature type="signal peptide" evidence="7">
    <location>
        <begin position="1"/>
        <end position="24"/>
    </location>
</feature>
<feature type="region of interest" description="Disordered" evidence="6">
    <location>
        <begin position="289"/>
        <end position="328"/>
    </location>
</feature>
<accession>A0A835PQP1</accession>